<accession>A0A067BKP5</accession>
<evidence type="ECO:0000256" key="1">
    <source>
        <dbReference type="SAM" id="MobiDB-lite"/>
    </source>
</evidence>
<dbReference type="AlphaFoldDB" id="A0A067BKP5"/>
<organism evidence="2 3">
    <name type="scientific">Saprolegnia parasitica (strain CBS 223.65)</name>
    <dbReference type="NCBI Taxonomy" id="695850"/>
    <lineage>
        <taxon>Eukaryota</taxon>
        <taxon>Sar</taxon>
        <taxon>Stramenopiles</taxon>
        <taxon>Oomycota</taxon>
        <taxon>Saprolegniomycetes</taxon>
        <taxon>Saprolegniales</taxon>
        <taxon>Saprolegniaceae</taxon>
        <taxon>Saprolegnia</taxon>
    </lineage>
</organism>
<dbReference type="KEGG" id="spar:SPRG_17190"/>
<dbReference type="Proteomes" id="UP000030745">
    <property type="component" value="Unassembled WGS sequence"/>
</dbReference>
<dbReference type="EMBL" id="KK583714">
    <property type="protein sequence ID" value="KDO17280.1"/>
    <property type="molecule type" value="Genomic_DNA"/>
</dbReference>
<dbReference type="RefSeq" id="XP_012212013.1">
    <property type="nucleotide sequence ID" value="XM_012356623.1"/>
</dbReference>
<evidence type="ECO:0000313" key="2">
    <source>
        <dbReference type="EMBL" id="KDO17280.1"/>
    </source>
</evidence>
<proteinExistence type="predicted"/>
<keyword evidence="3" id="KW-1185">Reference proteome</keyword>
<protein>
    <submittedName>
        <fullName evidence="2">Uncharacterized protein</fullName>
    </submittedName>
</protein>
<feature type="non-terminal residue" evidence="2">
    <location>
        <position position="51"/>
    </location>
</feature>
<gene>
    <name evidence="2" type="ORF">SPRG_17190</name>
</gene>
<feature type="compositionally biased region" description="Polar residues" evidence="1">
    <location>
        <begin position="1"/>
        <end position="12"/>
    </location>
</feature>
<sequence length="51" mass="5644">MKQLNPLSSSTPVIHRSRASSTSSLTSSPLMGWRALDHVRVEIIRANVLKN</sequence>
<reference evidence="2 3" key="1">
    <citation type="journal article" date="2013" name="PLoS Genet.">
        <title>Distinctive expansion of potential virulence genes in the genome of the oomycete fish pathogen Saprolegnia parasitica.</title>
        <authorList>
            <person name="Jiang R.H."/>
            <person name="de Bruijn I."/>
            <person name="Haas B.J."/>
            <person name="Belmonte R."/>
            <person name="Lobach L."/>
            <person name="Christie J."/>
            <person name="van den Ackerveken G."/>
            <person name="Bottin A."/>
            <person name="Bulone V."/>
            <person name="Diaz-Moreno S.M."/>
            <person name="Dumas B."/>
            <person name="Fan L."/>
            <person name="Gaulin E."/>
            <person name="Govers F."/>
            <person name="Grenville-Briggs L.J."/>
            <person name="Horner N.R."/>
            <person name="Levin J.Z."/>
            <person name="Mammella M."/>
            <person name="Meijer H.J."/>
            <person name="Morris P."/>
            <person name="Nusbaum C."/>
            <person name="Oome S."/>
            <person name="Phillips A.J."/>
            <person name="van Rooyen D."/>
            <person name="Rzeszutek E."/>
            <person name="Saraiva M."/>
            <person name="Secombes C.J."/>
            <person name="Seidl M.F."/>
            <person name="Snel B."/>
            <person name="Stassen J.H."/>
            <person name="Sykes S."/>
            <person name="Tripathy S."/>
            <person name="van den Berg H."/>
            <person name="Vega-Arreguin J.C."/>
            <person name="Wawra S."/>
            <person name="Young S.K."/>
            <person name="Zeng Q."/>
            <person name="Dieguez-Uribeondo J."/>
            <person name="Russ C."/>
            <person name="Tyler B.M."/>
            <person name="van West P."/>
        </authorList>
    </citation>
    <scope>NUCLEOTIDE SEQUENCE [LARGE SCALE GENOMIC DNA]</scope>
    <source>
        <strain evidence="2 3">CBS 223.65</strain>
    </source>
</reference>
<feature type="compositionally biased region" description="Low complexity" evidence="1">
    <location>
        <begin position="19"/>
        <end position="28"/>
    </location>
</feature>
<dbReference type="VEuPathDB" id="FungiDB:SPRG_17190"/>
<name>A0A067BKP5_SAPPC</name>
<evidence type="ECO:0000313" key="3">
    <source>
        <dbReference type="Proteomes" id="UP000030745"/>
    </source>
</evidence>
<feature type="region of interest" description="Disordered" evidence="1">
    <location>
        <begin position="1"/>
        <end position="28"/>
    </location>
</feature>
<dbReference type="GeneID" id="24138747"/>